<dbReference type="PANTHER" id="PTHR42978:SF7">
    <property type="entry name" value="METALLO-HYDROLASE RV2300C-RELATED"/>
    <property type="match status" value="1"/>
</dbReference>
<dbReference type="Gene3D" id="3.60.15.10">
    <property type="entry name" value="Ribonuclease Z/Hydroxyacylglutathione hydrolase-like"/>
    <property type="match status" value="1"/>
</dbReference>
<evidence type="ECO:0000259" key="6">
    <source>
        <dbReference type="SMART" id="SM00849"/>
    </source>
</evidence>
<keyword evidence="3" id="KW-0479">Metal-binding</keyword>
<comment type="similarity">
    <text evidence="2">Belongs to the metallo-beta-lactamase superfamily.</text>
</comment>
<dbReference type="SMART" id="SM00849">
    <property type="entry name" value="Lactamase_B"/>
    <property type="match status" value="1"/>
</dbReference>
<gene>
    <name evidence="7" type="ORF">AB2L28_14425</name>
</gene>
<evidence type="ECO:0000256" key="2">
    <source>
        <dbReference type="ARBA" id="ARBA00007749"/>
    </source>
</evidence>
<dbReference type="SUPFAM" id="SSF56281">
    <property type="entry name" value="Metallo-hydrolase/oxidoreductase"/>
    <property type="match status" value="1"/>
</dbReference>
<keyword evidence="5" id="KW-0862">Zinc</keyword>
<evidence type="ECO:0000256" key="3">
    <source>
        <dbReference type="ARBA" id="ARBA00022723"/>
    </source>
</evidence>
<proteinExistence type="inferred from homology"/>
<dbReference type="InterPro" id="IPR036866">
    <property type="entry name" value="RibonucZ/Hydroxyglut_hydro"/>
</dbReference>
<keyword evidence="8" id="KW-1185">Reference proteome</keyword>
<dbReference type="PANTHER" id="PTHR42978">
    <property type="entry name" value="QUORUM-QUENCHING LACTONASE YTNP-RELATED-RELATED"/>
    <property type="match status" value="1"/>
</dbReference>
<name>A0ABV4I408_9ACTN</name>
<dbReference type="InterPro" id="IPR001279">
    <property type="entry name" value="Metallo-B-lactamas"/>
</dbReference>
<keyword evidence="4" id="KW-0378">Hydrolase</keyword>
<protein>
    <submittedName>
        <fullName evidence="7">MBL fold metallo-hydrolase</fullName>
    </submittedName>
</protein>
<evidence type="ECO:0000256" key="1">
    <source>
        <dbReference type="ARBA" id="ARBA00001947"/>
    </source>
</evidence>
<dbReference type="Pfam" id="PF00753">
    <property type="entry name" value="Lactamase_B"/>
    <property type="match status" value="1"/>
</dbReference>
<dbReference type="Proteomes" id="UP001566476">
    <property type="component" value="Unassembled WGS sequence"/>
</dbReference>
<sequence length="240" mass="26271">MITGHESSPPTIRPVLVAELLAHGEPMPVYVHVIEHPDARVIVDTGLTALHPAVADLDPRLEPVSWQEDVDVASIDVVINTHLHFDHCGGNHLFAGRPTYVQRRELDDARTRDDYTIREWVDAPGVQYLPVDGELEVLPGLRLVPTPGHTRGSQVVVVETGRRPVVVGGDTAVCSGDLDEPRTEGQRLVRALEPELVWLSHEHEPWLPRAGQRVGRVAGAIATAAGHPRSPMAAPSRSRR</sequence>
<evidence type="ECO:0000256" key="4">
    <source>
        <dbReference type="ARBA" id="ARBA00022801"/>
    </source>
</evidence>
<comment type="caution">
    <text evidence="7">The sequence shown here is derived from an EMBL/GenBank/DDBJ whole genome shotgun (WGS) entry which is preliminary data.</text>
</comment>
<dbReference type="EMBL" id="JBGGTQ010000006">
    <property type="protein sequence ID" value="MEZ0493432.1"/>
    <property type="molecule type" value="Genomic_DNA"/>
</dbReference>
<evidence type="ECO:0000313" key="7">
    <source>
        <dbReference type="EMBL" id="MEZ0493432.1"/>
    </source>
</evidence>
<dbReference type="InterPro" id="IPR051013">
    <property type="entry name" value="MBL_superfamily_lactonases"/>
</dbReference>
<comment type="cofactor">
    <cofactor evidence="1">
        <name>Zn(2+)</name>
        <dbReference type="ChEBI" id="CHEBI:29105"/>
    </cofactor>
</comment>
<accession>A0ABV4I408</accession>
<evidence type="ECO:0000256" key="5">
    <source>
        <dbReference type="ARBA" id="ARBA00022833"/>
    </source>
</evidence>
<evidence type="ECO:0000313" key="8">
    <source>
        <dbReference type="Proteomes" id="UP001566476"/>
    </source>
</evidence>
<organism evidence="7 8">
    <name type="scientific">Kineococcus mangrovi</name>
    <dbReference type="NCBI Taxonomy" id="1660183"/>
    <lineage>
        <taxon>Bacteria</taxon>
        <taxon>Bacillati</taxon>
        <taxon>Actinomycetota</taxon>
        <taxon>Actinomycetes</taxon>
        <taxon>Kineosporiales</taxon>
        <taxon>Kineosporiaceae</taxon>
        <taxon>Kineococcus</taxon>
    </lineage>
</organism>
<feature type="domain" description="Metallo-beta-lactamase" evidence="6">
    <location>
        <begin position="28"/>
        <end position="227"/>
    </location>
</feature>
<reference evidence="7 8" key="1">
    <citation type="submission" date="2024-07" db="EMBL/GenBank/DDBJ databases">
        <authorList>
            <person name="Thanompreechachai J."/>
            <person name="Duangmal K."/>
        </authorList>
    </citation>
    <scope>NUCLEOTIDE SEQUENCE [LARGE SCALE GENOMIC DNA]</scope>
    <source>
        <strain evidence="7 8">TBRC 1896</strain>
    </source>
</reference>